<evidence type="ECO:0000313" key="9">
    <source>
        <dbReference type="Proteomes" id="UP000557566"/>
    </source>
</evidence>
<protein>
    <recommendedName>
        <fullName evidence="7">Grh/CP2 DB domain-containing protein</fullName>
    </recommendedName>
</protein>
<keyword evidence="4" id="KW-0804">Transcription</keyword>
<feature type="region of interest" description="Disordered" evidence="6">
    <location>
        <begin position="470"/>
        <end position="512"/>
    </location>
</feature>
<dbReference type="Pfam" id="PF25416">
    <property type="entry name" value="GRHL1_C"/>
    <property type="match status" value="1"/>
</dbReference>
<dbReference type="PROSITE" id="PS51968">
    <property type="entry name" value="GRH_CP2_DB"/>
    <property type="match status" value="1"/>
</dbReference>
<feature type="compositionally biased region" description="Low complexity" evidence="6">
    <location>
        <begin position="585"/>
        <end position="608"/>
    </location>
</feature>
<comment type="subcellular location">
    <subcellularLocation>
        <location evidence="1">Nucleus</location>
    </subcellularLocation>
</comment>
<accession>A0A8H4V8Q6</accession>
<evidence type="ECO:0000256" key="3">
    <source>
        <dbReference type="ARBA" id="ARBA00023125"/>
    </source>
</evidence>
<dbReference type="GO" id="GO:0005634">
    <property type="term" value="C:nucleus"/>
    <property type="evidence" value="ECO:0007669"/>
    <property type="project" value="UniProtKB-SubCell"/>
</dbReference>
<feature type="domain" description="Grh/CP2 DB" evidence="7">
    <location>
        <begin position="240"/>
        <end position="495"/>
    </location>
</feature>
<evidence type="ECO:0000256" key="1">
    <source>
        <dbReference type="ARBA" id="ARBA00004123"/>
    </source>
</evidence>
<reference evidence="8 9" key="1">
    <citation type="journal article" date="2020" name="Genome Biol. Evol.">
        <title>A new high-quality draft genome assembly of the Chinese cordyceps Ophiocordyceps sinensis.</title>
        <authorList>
            <person name="Shu R."/>
            <person name="Zhang J."/>
            <person name="Meng Q."/>
            <person name="Zhang H."/>
            <person name="Zhou G."/>
            <person name="Li M."/>
            <person name="Wu P."/>
            <person name="Zhao Y."/>
            <person name="Chen C."/>
            <person name="Qin Q."/>
        </authorList>
    </citation>
    <scope>NUCLEOTIDE SEQUENCE [LARGE SCALE GENOMIC DNA]</scope>
    <source>
        <strain evidence="8 9">IOZ07</strain>
    </source>
</reference>
<feature type="compositionally biased region" description="Polar residues" evidence="6">
    <location>
        <begin position="42"/>
        <end position="62"/>
    </location>
</feature>
<evidence type="ECO:0000256" key="4">
    <source>
        <dbReference type="ARBA" id="ARBA00023163"/>
    </source>
</evidence>
<dbReference type="OrthoDB" id="7680836at2759"/>
<feature type="compositionally biased region" description="Basic and acidic residues" evidence="6">
    <location>
        <begin position="64"/>
        <end position="80"/>
    </location>
</feature>
<dbReference type="PANTHER" id="PTHR11037">
    <property type="entry name" value="TRANSCRIPTION FACTOR CP2"/>
    <property type="match status" value="1"/>
</dbReference>
<dbReference type="PANTHER" id="PTHR11037:SF20">
    <property type="entry name" value="PROTEIN GRAINYHEAD"/>
    <property type="match status" value="1"/>
</dbReference>
<feature type="region of interest" description="Disordered" evidence="6">
    <location>
        <begin position="544"/>
        <end position="643"/>
    </location>
</feature>
<dbReference type="GO" id="GO:0001228">
    <property type="term" value="F:DNA-binding transcription activator activity, RNA polymerase II-specific"/>
    <property type="evidence" value="ECO:0007669"/>
    <property type="project" value="TreeGrafter"/>
</dbReference>
<dbReference type="AlphaFoldDB" id="A0A8H4V8Q6"/>
<dbReference type="Proteomes" id="UP000557566">
    <property type="component" value="Unassembled WGS sequence"/>
</dbReference>
<keyword evidence="2" id="KW-0805">Transcription regulation</keyword>
<keyword evidence="9" id="KW-1185">Reference proteome</keyword>
<dbReference type="InterPro" id="IPR007604">
    <property type="entry name" value="CP2"/>
</dbReference>
<dbReference type="InterPro" id="IPR057520">
    <property type="entry name" value="GRHL1/CP2_C"/>
</dbReference>
<organism evidence="8 9">
    <name type="scientific">Ophiocordyceps sinensis</name>
    <dbReference type="NCBI Taxonomy" id="72228"/>
    <lineage>
        <taxon>Eukaryota</taxon>
        <taxon>Fungi</taxon>
        <taxon>Dikarya</taxon>
        <taxon>Ascomycota</taxon>
        <taxon>Pezizomycotina</taxon>
        <taxon>Sordariomycetes</taxon>
        <taxon>Hypocreomycetidae</taxon>
        <taxon>Hypocreales</taxon>
        <taxon>Ophiocordycipitaceae</taxon>
        <taxon>Ophiocordyceps</taxon>
    </lineage>
</organism>
<keyword evidence="5" id="KW-0539">Nucleus</keyword>
<evidence type="ECO:0000259" key="7">
    <source>
        <dbReference type="PROSITE" id="PS51968"/>
    </source>
</evidence>
<evidence type="ECO:0000256" key="6">
    <source>
        <dbReference type="SAM" id="MobiDB-lite"/>
    </source>
</evidence>
<dbReference type="GO" id="GO:0000978">
    <property type="term" value="F:RNA polymerase II cis-regulatory region sequence-specific DNA binding"/>
    <property type="evidence" value="ECO:0007669"/>
    <property type="project" value="TreeGrafter"/>
</dbReference>
<name>A0A8H4V8Q6_9HYPO</name>
<keyword evidence="3" id="KW-0238">DNA-binding</keyword>
<feature type="region of interest" description="Disordered" evidence="6">
    <location>
        <begin position="42"/>
        <end position="84"/>
    </location>
</feature>
<dbReference type="EMBL" id="JAAVMX010000002">
    <property type="protein sequence ID" value="KAF4512073.1"/>
    <property type="molecule type" value="Genomic_DNA"/>
</dbReference>
<sequence>MFRQRTSSQKPGDDLLANFRQQFPEIVAVSTESSAPAICQATSANNPTTHHTASRDCGSNTDHGPFRDQDPTPRASHEPWRFTPSLLDPNSYNFSAFGSTGPGYYTPTPGGANTLFQSQAGDLHTSDVPMVPGLGTPLSMPTSGDAIHSGSNVVGMTSFQALQPHQFHHFNPFVQAQQSQQSFAPSSFIHRDTGYETMEHDGSPMDSDPSDERMPSLATTLHSQDLAGMHMGHSLPASAENFRFHSALNAPTAMIRHADEIPVTYLNKGQAYSLSISDTNGTIPIQPGAKYRTFVRVSFEDEEQRQKPGVCWSLWKEGRGTNEAHQRGGKLQAVEFVEASHPTEVDDKRTRVELETSSFDGFSVVWTPGTNGAPEVNIAVRFNFLSTDFSHSKGVKGIPVRLCAKTSLVSADTSHPTAETMPEICFCKVKLFRDHGAERKLSNDVAHVKKSIDKLKQQLAQIESGIKDFGKRKRHSGVSKAADPQRPGKVHKHKRTWSMSSASSAGGGGGGARMTMEEDLHFKLQTLQEMFTSTRPVSVLYLRGEEPDDPDLHPVSLPGDMSPPTKTAGDGLRDGSNWQARSAHSSATGSMVSPSPSSLSLASQTSAMGSGGGAWKNKDSRASGDVSRRGSERPTRISRTDEEGALSGWIEALGVDASYRPPPERTEKPVACFYVVYGAKEEPENQSYHRAIYLAKRTLEEFNGRIANKWGLDASRIQRTILVVRRGLEVEMDDDFIRELKEGQDMRLEVEEITRQEHAAERRWGMSADGSGDEGMTEPLGTKGLVLRLMT</sequence>
<evidence type="ECO:0000313" key="8">
    <source>
        <dbReference type="EMBL" id="KAF4512073.1"/>
    </source>
</evidence>
<dbReference type="InterPro" id="IPR040167">
    <property type="entry name" value="TF_CP2-like"/>
</dbReference>
<dbReference type="Pfam" id="PF04516">
    <property type="entry name" value="CP2"/>
    <property type="match status" value="1"/>
</dbReference>
<proteinExistence type="predicted"/>
<evidence type="ECO:0000256" key="2">
    <source>
        <dbReference type="ARBA" id="ARBA00023015"/>
    </source>
</evidence>
<gene>
    <name evidence="8" type="ORF">G6O67_001255</name>
</gene>
<comment type="caution">
    <text evidence="8">The sequence shown here is derived from an EMBL/GenBank/DDBJ whole genome shotgun (WGS) entry which is preliminary data.</text>
</comment>
<evidence type="ECO:0000256" key="5">
    <source>
        <dbReference type="ARBA" id="ARBA00023242"/>
    </source>
</evidence>
<feature type="compositionally biased region" description="Basic and acidic residues" evidence="6">
    <location>
        <begin position="616"/>
        <end position="642"/>
    </location>
</feature>